<dbReference type="AlphaFoldDB" id="A0A7K1V6D4"/>
<sequence>MATSRLASRIATGLALAGAGFISYIGVRYLSDPQAMAPTFGFRAYPTGEAADFLSVKGGRDVAAGLLIVALLATRQRYALGIAMLVQSVIPANDMLSILRHHGSTTTAFGVHGLTAALVAFTGLLLIREGRTAEITAPAATPVTV</sequence>
<evidence type="ECO:0000313" key="3">
    <source>
        <dbReference type="Proteomes" id="UP000466794"/>
    </source>
</evidence>
<comment type="caution">
    <text evidence="2">The sequence shown here is derived from an EMBL/GenBank/DDBJ whole genome shotgun (WGS) entry which is preliminary data.</text>
</comment>
<keyword evidence="3" id="KW-1185">Reference proteome</keyword>
<keyword evidence="1" id="KW-1133">Transmembrane helix</keyword>
<dbReference type="InterPro" id="IPR025363">
    <property type="entry name" value="DUF4267"/>
</dbReference>
<gene>
    <name evidence="2" type="ORF">GPX89_32930</name>
</gene>
<reference evidence="2 3" key="1">
    <citation type="submission" date="2019-12" db="EMBL/GenBank/DDBJ databases">
        <title>Nocardia sp. nov. ET3-3 isolated from soil.</title>
        <authorList>
            <person name="Kanchanasin P."/>
            <person name="Tanasupawat S."/>
            <person name="Yuki M."/>
            <person name="Kudo T."/>
        </authorList>
    </citation>
    <scope>NUCLEOTIDE SEQUENCE [LARGE SCALE GENOMIC DNA]</scope>
    <source>
        <strain evidence="2 3">ET3-3</strain>
    </source>
</reference>
<dbReference type="RefSeq" id="WP_157391564.1">
    <property type="nucleotide sequence ID" value="NZ_WRPP01000007.1"/>
</dbReference>
<feature type="transmembrane region" description="Helical" evidence="1">
    <location>
        <begin position="106"/>
        <end position="127"/>
    </location>
</feature>
<name>A0A7K1V6D4_9NOCA</name>
<accession>A0A7K1V6D4</accession>
<organism evidence="2 3">
    <name type="scientific">Nocardia terrae</name>
    <dbReference type="NCBI Taxonomy" id="2675851"/>
    <lineage>
        <taxon>Bacteria</taxon>
        <taxon>Bacillati</taxon>
        <taxon>Actinomycetota</taxon>
        <taxon>Actinomycetes</taxon>
        <taxon>Mycobacteriales</taxon>
        <taxon>Nocardiaceae</taxon>
        <taxon>Nocardia</taxon>
    </lineage>
</organism>
<evidence type="ECO:0000313" key="2">
    <source>
        <dbReference type="EMBL" id="MVU82031.1"/>
    </source>
</evidence>
<protein>
    <submittedName>
        <fullName evidence="2">DUF4267 domain-containing protein</fullName>
    </submittedName>
</protein>
<keyword evidence="1" id="KW-0472">Membrane</keyword>
<dbReference type="Proteomes" id="UP000466794">
    <property type="component" value="Unassembled WGS sequence"/>
</dbReference>
<keyword evidence="1" id="KW-0812">Transmembrane</keyword>
<proteinExistence type="predicted"/>
<dbReference type="Pfam" id="PF14087">
    <property type="entry name" value="DUF4267"/>
    <property type="match status" value="1"/>
</dbReference>
<dbReference type="EMBL" id="WRPP01000007">
    <property type="protein sequence ID" value="MVU82031.1"/>
    <property type="molecule type" value="Genomic_DNA"/>
</dbReference>
<evidence type="ECO:0000256" key="1">
    <source>
        <dbReference type="SAM" id="Phobius"/>
    </source>
</evidence>
<feature type="transmembrane region" description="Helical" evidence="1">
    <location>
        <begin position="6"/>
        <end position="27"/>
    </location>
</feature>